<reference evidence="1 2" key="1">
    <citation type="submission" date="2020-08" db="EMBL/GenBank/DDBJ databases">
        <title>Genomic Encyclopedia of Type Strains, Phase III (KMG-III): the genomes of soil and plant-associated and newly described type strains.</title>
        <authorList>
            <person name="Whitman W."/>
        </authorList>
    </citation>
    <scope>NUCLEOTIDE SEQUENCE [LARGE SCALE GENOMIC DNA]</scope>
    <source>
        <strain evidence="1 2">CECT 5862</strain>
    </source>
</reference>
<sequence>MIPDLFHYYDAATGPFRNLSDLSPTEAQQVMRDIRKQGKGFASQRAEDYLEIRRRLESKAREMFLLKGGKPVRVAPHYMTVGECPWLLTWYENGQALRIPAPTFDPCSISFTYGDLFPTMRVLDSKPYRGQVYTLREIKQVIDEFGLPQEWNYQGEQGPERYIEVQVWDDFPLASYLSPDGQ</sequence>
<comment type="caution">
    <text evidence="1">The sequence shown here is derived from an EMBL/GenBank/DDBJ whole genome shotgun (WGS) entry which is preliminary data.</text>
</comment>
<gene>
    <name evidence="1" type="ORF">FHS18_003929</name>
</gene>
<organism evidence="1 2">
    <name type="scientific">Paenibacillus phyllosphaerae</name>
    <dbReference type="NCBI Taxonomy" id="274593"/>
    <lineage>
        <taxon>Bacteria</taxon>
        <taxon>Bacillati</taxon>
        <taxon>Bacillota</taxon>
        <taxon>Bacilli</taxon>
        <taxon>Bacillales</taxon>
        <taxon>Paenibacillaceae</taxon>
        <taxon>Paenibacillus</taxon>
    </lineage>
</organism>
<dbReference type="RefSeq" id="WP_183601717.1">
    <property type="nucleotide sequence ID" value="NZ_JACHXK010000009.1"/>
</dbReference>
<dbReference type="AlphaFoldDB" id="A0A7W5B1A5"/>
<evidence type="ECO:0000313" key="2">
    <source>
        <dbReference type="Proteomes" id="UP000570361"/>
    </source>
</evidence>
<dbReference type="Proteomes" id="UP000570361">
    <property type="component" value="Unassembled WGS sequence"/>
</dbReference>
<keyword evidence="2" id="KW-1185">Reference proteome</keyword>
<accession>A0A7W5B1A5</accession>
<proteinExistence type="predicted"/>
<evidence type="ECO:0000313" key="1">
    <source>
        <dbReference type="EMBL" id="MBB3111861.1"/>
    </source>
</evidence>
<name>A0A7W5B1A5_9BACL</name>
<protein>
    <submittedName>
        <fullName evidence="1">Uncharacterized protein</fullName>
    </submittedName>
</protein>
<dbReference type="EMBL" id="JACHXK010000009">
    <property type="protein sequence ID" value="MBB3111861.1"/>
    <property type="molecule type" value="Genomic_DNA"/>
</dbReference>